<dbReference type="MEROPS" id="C96.001"/>
<accession>W4M9C1</accession>
<dbReference type="InterPro" id="IPR032708">
    <property type="entry name" value="McjB_C"/>
</dbReference>
<evidence type="ECO:0000313" key="3">
    <source>
        <dbReference type="Proteomes" id="UP000019140"/>
    </source>
</evidence>
<dbReference type="NCBIfam" id="NF033537">
    <property type="entry name" value="lasso_biosyn_B2"/>
    <property type="match status" value="1"/>
</dbReference>
<gene>
    <name evidence="2" type="ORF">ETSY2_13970</name>
</gene>
<keyword evidence="3" id="KW-1185">Reference proteome</keyword>
<proteinExistence type="predicted"/>
<sequence>MTIHQLRNPGMTGYQLHPDVVWIARPDGSARLMHMSANVCAIDADAAALLTSIIELGPERTASDLAASEEIDEAEAWEEVQDFIAELRQQKLIQPLQHRQPLLEKVRDGAARTLVPGAIRLVGLSRSMRGKVWGLLWAARWAVAQFGWARAVREWERIYPQPAVETAERDEHLAAIDHAVRQRASRSLIGVECKERSLACLALARESGIAAEMIVGVTHNPLQGHVWVEAGGRVISDNPEHCRPFEPVARYG</sequence>
<dbReference type="EMBL" id="AZHX01000559">
    <property type="protein sequence ID" value="ETX06969.1"/>
    <property type="molecule type" value="Genomic_DNA"/>
</dbReference>
<dbReference type="Proteomes" id="UP000019140">
    <property type="component" value="Unassembled WGS sequence"/>
</dbReference>
<feature type="domain" description="Microcin J25-processing protein McjB C-terminal" evidence="1">
    <location>
        <begin position="137"/>
        <end position="249"/>
    </location>
</feature>
<dbReference type="AlphaFoldDB" id="W4M9C1"/>
<reference evidence="2 3" key="1">
    <citation type="journal article" date="2014" name="Nature">
        <title>An environmental bacterial taxon with a large and distinct metabolic repertoire.</title>
        <authorList>
            <person name="Wilson M.C."/>
            <person name="Mori T."/>
            <person name="Ruckert C."/>
            <person name="Uria A.R."/>
            <person name="Helf M.J."/>
            <person name="Takada K."/>
            <person name="Gernert C."/>
            <person name="Steffens U.A."/>
            <person name="Heycke N."/>
            <person name="Schmitt S."/>
            <person name="Rinke C."/>
            <person name="Helfrich E.J."/>
            <person name="Brachmann A.O."/>
            <person name="Gurgui C."/>
            <person name="Wakimoto T."/>
            <person name="Kracht M."/>
            <person name="Crusemann M."/>
            <person name="Hentschel U."/>
            <person name="Abe I."/>
            <person name="Matsunaga S."/>
            <person name="Kalinowski J."/>
            <person name="Takeyama H."/>
            <person name="Piel J."/>
        </authorList>
    </citation>
    <scope>NUCLEOTIDE SEQUENCE [LARGE SCALE GENOMIC DNA]</scope>
    <source>
        <strain evidence="3">TSY2</strain>
    </source>
</reference>
<dbReference type="InterPro" id="IPR053521">
    <property type="entry name" value="McjB-like"/>
</dbReference>
<comment type="caution">
    <text evidence="2">The sequence shown here is derived from an EMBL/GenBank/DDBJ whole genome shotgun (WGS) entry which is preliminary data.</text>
</comment>
<protein>
    <recommendedName>
        <fullName evidence="1">Microcin J25-processing protein McjB C-terminal domain-containing protein</fullName>
    </recommendedName>
</protein>
<dbReference type="Pfam" id="PF13471">
    <property type="entry name" value="Transglut_core3"/>
    <property type="match status" value="1"/>
</dbReference>
<organism evidence="2 3">
    <name type="scientific">Candidatus Entotheonella gemina</name>
    <dbReference type="NCBI Taxonomy" id="1429439"/>
    <lineage>
        <taxon>Bacteria</taxon>
        <taxon>Pseudomonadati</taxon>
        <taxon>Nitrospinota/Tectimicrobiota group</taxon>
        <taxon>Candidatus Tectimicrobiota</taxon>
        <taxon>Candidatus Entotheonellia</taxon>
        <taxon>Candidatus Entotheonellales</taxon>
        <taxon>Candidatus Entotheonellaceae</taxon>
        <taxon>Candidatus Entotheonella</taxon>
    </lineage>
</organism>
<evidence type="ECO:0000259" key="1">
    <source>
        <dbReference type="Pfam" id="PF13471"/>
    </source>
</evidence>
<dbReference type="HOGENOM" id="CLU_1101309_0_0_7"/>
<evidence type="ECO:0000313" key="2">
    <source>
        <dbReference type="EMBL" id="ETX06969.1"/>
    </source>
</evidence>
<name>W4M9C1_9BACT</name>